<dbReference type="Proteomes" id="UP001642260">
    <property type="component" value="Unassembled WGS sequence"/>
</dbReference>
<proteinExistence type="predicted"/>
<dbReference type="Gene3D" id="3.30.40.10">
    <property type="entry name" value="Zinc/RING finger domain, C3HC4 (zinc finger)"/>
    <property type="match status" value="1"/>
</dbReference>
<protein>
    <recommendedName>
        <fullName evidence="4">U-box domain-containing protein</fullName>
    </recommendedName>
</protein>
<dbReference type="PROSITE" id="PS51698">
    <property type="entry name" value="U_BOX"/>
    <property type="match status" value="1"/>
</dbReference>
<evidence type="ECO:0000256" key="2">
    <source>
        <dbReference type="ARBA" id="ARBA00022679"/>
    </source>
</evidence>
<evidence type="ECO:0000313" key="5">
    <source>
        <dbReference type="EMBL" id="CAH8320337.1"/>
    </source>
</evidence>
<dbReference type="EMBL" id="CAKOAT010092377">
    <property type="protein sequence ID" value="CAH8320337.1"/>
    <property type="molecule type" value="Genomic_DNA"/>
</dbReference>
<evidence type="ECO:0000259" key="4">
    <source>
        <dbReference type="PROSITE" id="PS51698"/>
    </source>
</evidence>
<reference evidence="5 6" key="1">
    <citation type="submission" date="2022-03" db="EMBL/GenBank/DDBJ databases">
        <authorList>
            <person name="Macdonald S."/>
            <person name="Ahmed S."/>
            <person name="Newling K."/>
        </authorList>
    </citation>
    <scope>NUCLEOTIDE SEQUENCE [LARGE SCALE GENOMIC DNA]</scope>
</reference>
<dbReference type="Pfam" id="PF04564">
    <property type="entry name" value="U-box"/>
    <property type="match status" value="1"/>
</dbReference>
<dbReference type="GO" id="GO:0016740">
    <property type="term" value="F:transferase activity"/>
    <property type="evidence" value="ECO:0007669"/>
    <property type="project" value="UniProtKB-KW"/>
</dbReference>
<organism evidence="5 6">
    <name type="scientific">Eruca vesicaria subsp. sativa</name>
    <name type="common">Garden rocket</name>
    <name type="synonym">Eruca sativa</name>
    <dbReference type="NCBI Taxonomy" id="29727"/>
    <lineage>
        <taxon>Eukaryota</taxon>
        <taxon>Viridiplantae</taxon>
        <taxon>Streptophyta</taxon>
        <taxon>Embryophyta</taxon>
        <taxon>Tracheophyta</taxon>
        <taxon>Spermatophyta</taxon>
        <taxon>Magnoliopsida</taxon>
        <taxon>eudicotyledons</taxon>
        <taxon>Gunneridae</taxon>
        <taxon>Pentapetalae</taxon>
        <taxon>rosids</taxon>
        <taxon>malvids</taxon>
        <taxon>Brassicales</taxon>
        <taxon>Brassicaceae</taxon>
        <taxon>Brassiceae</taxon>
        <taxon>Eruca</taxon>
    </lineage>
</organism>
<feature type="domain" description="U-box" evidence="4">
    <location>
        <begin position="1"/>
        <end position="59"/>
    </location>
</feature>
<comment type="pathway">
    <text evidence="1">Protein modification; protein ubiquitination.</text>
</comment>
<dbReference type="CDD" id="cd16655">
    <property type="entry name" value="RING-Ubox_WDSUB1-like"/>
    <property type="match status" value="1"/>
</dbReference>
<keyword evidence="3" id="KW-0833">Ubl conjugation pathway</keyword>
<dbReference type="AlphaFoldDB" id="A0ABC8JAV9"/>
<dbReference type="InterPro" id="IPR013083">
    <property type="entry name" value="Znf_RING/FYVE/PHD"/>
</dbReference>
<dbReference type="InterPro" id="IPR052085">
    <property type="entry name" value="WD-SAM-U-box"/>
</dbReference>
<dbReference type="PANTHER" id="PTHR46573">
    <property type="entry name" value="WD REPEAT, SAM AND U-BOX DOMAIN-CONTAINING PROTEIN 1"/>
    <property type="match status" value="1"/>
</dbReference>
<keyword evidence="2" id="KW-0808">Transferase</keyword>
<evidence type="ECO:0000313" key="6">
    <source>
        <dbReference type="Proteomes" id="UP001642260"/>
    </source>
</evidence>
<evidence type="ECO:0000256" key="3">
    <source>
        <dbReference type="ARBA" id="ARBA00022786"/>
    </source>
</evidence>
<dbReference type="SUPFAM" id="SSF57850">
    <property type="entry name" value="RING/U-box"/>
    <property type="match status" value="1"/>
</dbReference>
<gene>
    <name evidence="5" type="ORF">ERUC_LOCUS8888</name>
</gene>
<dbReference type="PANTHER" id="PTHR46573:SF1">
    <property type="entry name" value="WD REPEAT, SAM AND U-BOX DOMAIN-CONTAINING PROTEIN 1"/>
    <property type="match status" value="1"/>
</dbReference>
<sequence length="59" mass="6894">MEEPQIAADGFTYEKRAILAWLETHNISPVTRQKLDHFKLTPNNTLRSAIHDWKSRAVF</sequence>
<dbReference type="SMART" id="SM00504">
    <property type="entry name" value="Ubox"/>
    <property type="match status" value="1"/>
</dbReference>
<evidence type="ECO:0000256" key="1">
    <source>
        <dbReference type="ARBA" id="ARBA00004906"/>
    </source>
</evidence>
<name>A0ABC8JAV9_ERUVS</name>
<dbReference type="InterPro" id="IPR003613">
    <property type="entry name" value="Ubox_domain"/>
</dbReference>
<accession>A0ABC8JAV9</accession>
<keyword evidence="6" id="KW-1185">Reference proteome</keyword>
<comment type="caution">
    <text evidence="5">The sequence shown here is derived from an EMBL/GenBank/DDBJ whole genome shotgun (WGS) entry which is preliminary data.</text>
</comment>